<dbReference type="GO" id="GO:0006782">
    <property type="term" value="P:protoporphyrinogen IX biosynthetic process"/>
    <property type="evidence" value="ECO:0007669"/>
    <property type="project" value="UniProtKB-UniPathway"/>
</dbReference>
<dbReference type="InterPro" id="IPR030656">
    <property type="entry name" value="ALAD_AS"/>
</dbReference>
<feature type="binding site" evidence="16">
    <location>
        <position position="152"/>
    </location>
    <ligand>
        <name>Zn(2+)</name>
        <dbReference type="ChEBI" id="CHEBI:29105"/>
        <note>catalytic</note>
    </ligand>
</feature>
<evidence type="ECO:0000256" key="1">
    <source>
        <dbReference type="ARBA" id="ARBA00001947"/>
    </source>
</evidence>
<evidence type="ECO:0000256" key="13">
    <source>
        <dbReference type="ARBA" id="ARBA00047651"/>
    </source>
</evidence>
<dbReference type="SMART" id="SM01004">
    <property type="entry name" value="ALAD"/>
    <property type="match status" value="1"/>
</dbReference>
<sequence>MRWHRTISSLPRRLVQTRQLTSSSSVRVGMQVSSILQGGYQHPLSRKWQARRSLEKSMFMYPIFITDDPSAKVDIPTLPGQSRWGVDRLEEFLGPLVKKGLSSVILFGVPLKAQKDEKGTPADDTEGPVIQAIRRIRSAFPSLYVATDVCLCEYTSHGHCGILNHDHTINTEPSTERLAQVALSYAQAGAHCVAPSDMMDGRILAIKRKLIDAGYGNKVTLMSYAAKFASGLYGPFRDAAGSAPSFGDRKCYQLPPQAKGLARRAIIRDVNEGADIIMVKPALPYLDVISDASELAPDHPVACYQVSGEYAMVVAGANAGVYDLKAMAFETTESMVRAGATLILSYFTPQFLDWLDV</sequence>
<evidence type="ECO:0000256" key="8">
    <source>
        <dbReference type="ARBA" id="ARBA00022833"/>
    </source>
</evidence>
<evidence type="ECO:0000256" key="16">
    <source>
        <dbReference type="PIRSR" id="PIRSR001415-3"/>
    </source>
</evidence>
<comment type="similarity">
    <text evidence="3 18">Belongs to the ALAD family.</text>
</comment>
<dbReference type="EC" id="4.2.1.24" evidence="5 17"/>
<dbReference type="PANTHER" id="PTHR11458">
    <property type="entry name" value="DELTA-AMINOLEVULINIC ACID DEHYDRATASE"/>
    <property type="match status" value="1"/>
</dbReference>
<feature type="binding site" evidence="15">
    <location>
        <position position="237"/>
    </location>
    <ligand>
        <name>5-aminolevulinate</name>
        <dbReference type="ChEBI" id="CHEBI:356416"/>
        <label>1</label>
    </ligand>
</feature>
<dbReference type="PIRSF" id="PIRSF001415">
    <property type="entry name" value="Porphbilin_synth"/>
    <property type="match status" value="1"/>
</dbReference>
<dbReference type="GO" id="GO:0005829">
    <property type="term" value="C:cytosol"/>
    <property type="evidence" value="ECO:0007669"/>
    <property type="project" value="TreeGrafter"/>
</dbReference>
<name>G4U2F9_SERID</name>
<feature type="binding site" evidence="15">
    <location>
        <position position="307"/>
    </location>
    <ligand>
        <name>5-aminolevulinate</name>
        <dbReference type="ChEBI" id="CHEBI:356416"/>
        <label>2</label>
    </ligand>
</feature>
<feature type="active site" description="Schiff-base intermediate with substrate" evidence="14">
    <location>
        <position position="227"/>
    </location>
</feature>
<dbReference type="InterPro" id="IPR001731">
    <property type="entry name" value="ALAD"/>
</dbReference>
<feature type="active site" description="Schiff-base intermediate with substrate" evidence="14">
    <location>
        <position position="280"/>
    </location>
</feature>
<dbReference type="FunCoup" id="G4U2F9">
    <property type="interactions" value="426"/>
</dbReference>
<evidence type="ECO:0000256" key="6">
    <source>
        <dbReference type="ARBA" id="ARBA00020771"/>
    </source>
</evidence>
<dbReference type="FunFam" id="3.20.20.70:FF:000048">
    <property type="entry name" value="Delta-aminolevulinic acid dehydratase"/>
    <property type="match status" value="1"/>
</dbReference>
<dbReference type="HOGENOM" id="CLU_035731_0_1_1"/>
<protein>
    <recommendedName>
        <fullName evidence="6 17">Delta-aminolevulinic acid dehydratase</fullName>
        <ecNumber evidence="5 17">4.2.1.24</ecNumber>
    </recommendedName>
</protein>
<dbReference type="UniPathway" id="UPA00251">
    <property type="reaction ID" value="UER00318"/>
</dbReference>
<dbReference type="Gene3D" id="3.20.20.70">
    <property type="entry name" value="Aldolase class I"/>
    <property type="match status" value="1"/>
</dbReference>
<dbReference type="CDD" id="cd04824">
    <property type="entry name" value="eu_ALAD_PBGS_cysteine_rich"/>
    <property type="match status" value="1"/>
</dbReference>
<evidence type="ECO:0000256" key="17">
    <source>
        <dbReference type="RuleBase" id="RU000515"/>
    </source>
</evidence>
<dbReference type="STRING" id="1109443.G4U2F9"/>
<keyword evidence="11 17" id="KW-0627">Porphyrin biosynthesis</keyword>
<evidence type="ECO:0000256" key="15">
    <source>
        <dbReference type="PIRSR" id="PIRSR001415-2"/>
    </source>
</evidence>
<dbReference type="Pfam" id="PF00490">
    <property type="entry name" value="ALAD"/>
    <property type="match status" value="1"/>
</dbReference>
<dbReference type="GO" id="GO:0004655">
    <property type="term" value="F:porphobilinogen synthase activity"/>
    <property type="evidence" value="ECO:0007669"/>
    <property type="project" value="UniProtKB-EC"/>
</dbReference>
<keyword evidence="9" id="KW-0350">Heme biosynthesis</keyword>
<evidence type="ECO:0000256" key="2">
    <source>
        <dbReference type="ARBA" id="ARBA00004694"/>
    </source>
</evidence>
<feature type="binding site" evidence="16">
    <location>
        <position position="160"/>
    </location>
    <ligand>
        <name>Zn(2+)</name>
        <dbReference type="ChEBI" id="CHEBI:29105"/>
        <note>catalytic</note>
    </ligand>
</feature>
<comment type="subunit">
    <text evidence="4 17">Homooctamer.</text>
</comment>
<feature type="binding site" evidence="15">
    <location>
        <position position="249"/>
    </location>
    <ligand>
        <name>5-aminolevulinate</name>
        <dbReference type="ChEBI" id="CHEBI:356416"/>
        <label>1</label>
    </ligand>
</feature>
<comment type="caution">
    <text evidence="19">The sequence shown here is derived from an EMBL/GenBank/DDBJ whole genome shotgun (WGS) entry which is preliminary data.</text>
</comment>
<dbReference type="GO" id="GO:0008270">
    <property type="term" value="F:zinc ion binding"/>
    <property type="evidence" value="ECO:0007669"/>
    <property type="project" value="TreeGrafter"/>
</dbReference>
<dbReference type="OrthoDB" id="1530at2759"/>
<keyword evidence="20" id="KW-1185">Reference proteome</keyword>
<dbReference type="PRINTS" id="PR00144">
    <property type="entry name" value="DALDHYDRTASE"/>
</dbReference>
<organism evidence="19 20">
    <name type="scientific">Serendipita indica (strain DSM 11827)</name>
    <name type="common">Root endophyte fungus</name>
    <name type="synonym">Piriformospora indica</name>
    <dbReference type="NCBI Taxonomy" id="1109443"/>
    <lineage>
        <taxon>Eukaryota</taxon>
        <taxon>Fungi</taxon>
        <taxon>Dikarya</taxon>
        <taxon>Basidiomycota</taxon>
        <taxon>Agaricomycotina</taxon>
        <taxon>Agaricomycetes</taxon>
        <taxon>Sebacinales</taxon>
        <taxon>Serendipitaceae</taxon>
        <taxon>Serendipita</taxon>
    </lineage>
</organism>
<dbReference type="InterPro" id="IPR013785">
    <property type="entry name" value="Aldolase_TIM"/>
</dbReference>
<dbReference type="EMBL" id="CAFZ01001869">
    <property type="protein sequence ID" value="CCA77755.1"/>
    <property type="molecule type" value="Genomic_DNA"/>
</dbReference>
<comment type="pathway">
    <text evidence="2">Porphyrin-containing compound metabolism; protoporphyrin-IX biosynthesis; coproporphyrinogen-III from 5-aminolevulinate: step 1/4.</text>
</comment>
<reference evidence="19 20" key="1">
    <citation type="journal article" date="2011" name="PLoS Pathog.">
        <title>Endophytic Life Strategies Decoded by Genome and Transcriptome Analyses of the Mutualistic Root Symbiont Piriformospora indica.</title>
        <authorList>
            <person name="Zuccaro A."/>
            <person name="Lahrmann U."/>
            <person name="Guldener U."/>
            <person name="Langen G."/>
            <person name="Pfiffi S."/>
            <person name="Biedenkopf D."/>
            <person name="Wong P."/>
            <person name="Samans B."/>
            <person name="Grimm C."/>
            <person name="Basiewicz M."/>
            <person name="Murat C."/>
            <person name="Martin F."/>
            <person name="Kogel K.H."/>
        </authorList>
    </citation>
    <scope>NUCLEOTIDE SEQUENCE [LARGE SCALE GENOMIC DNA]</scope>
    <source>
        <strain evidence="19 20">DSM 11827</strain>
    </source>
</reference>
<dbReference type="Proteomes" id="UP000007148">
    <property type="component" value="Unassembled WGS sequence"/>
</dbReference>
<feature type="binding site" evidence="15">
    <location>
        <position position="346"/>
    </location>
    <ligand>
        <name>5-aminolevulinate</name>
        <dbReference type="ChEBI" id="CHEBI:356416"/>
        <label>2</label>
    </ligand>
</feature>
<dbReference type="InParanoid" id="G4U2F9"/>
<evidence type="ECO:0000256" key="10">
    <source>
        <dbReference type="ARBA" id="ARBA00023239"/>
    </source>
</evidence>
<evidence type="ECO:0000256" key="9">
    <source>
        <dbReference type="ARBA" id="ARBA00023133"/>
    </source>
</evidence>
<evidence type="ECO:0000256" key="5">
    <source>
        <dbReference type="ARBA" id="ARBA00012053"/>
    </source>
</evidence>
<comment type="cofactor">
    <cofactor evidence="1">
        <name>Zn(2+)</name>
        <dbReference type="ChEBI" id="CHEBI:29105"/>
    </cofactor>
</comment>
<dbReference type="OMA" id="YQMDYAN"/>
<evidence type="ECO:0000256" key="18">
    <source>
        <dbReference type="RuleBase" id="RU004161"/>
    </source>
</evidence>
<comment type="function">
    <text evidence="12">Catalyzes an early step in the biosynthesis of tetrapyrroles. Binds two molecules of 5-aminolevulinate per subunit, each at a distinct site, and catalyzes their condensation to form porphobilinogen.</text>
</comment>
<dbReference type="PANTHER" id="PTHR11458:SF0">
    <property type="entry name" value="DELTA-AMINOLEVULINIC ACID DEHYDRATASE"/>
    <property type="match status" value="1"/>
</dbReference>
<dbReference type="AlphaFoldDB" id="G4U2F9"/>
<evidence type="ECO:0000256" key="7">
    <source>
        <dbReference type="ARBA" id="ARBA00022723"/>
    </source>
</evidence>
<accession>G4U2F9</accession>
<keyword evidence="7 16" id="KW-0479">Metal-binding</keyword>
<evidence type="ECO:0000313" key="19">
    <source>
        <dbReference type="EMBL" id="CCA77755.1"/>
    </source>
</evidence>
<evidence type="ECO:0000256" key="14">
    <source>
        <dbReference type="PIRSR" id="PIRSR001415-1"/>
    </source>
</evidence>
<comment type="catalytic activity">
    <reaction evidence="13 17">
        <text>2 5-aminolevulinate = porphobilinogen + 2 H2O + H(+)</text>
        <dbReference type="Rhea" id="RHEA:24064"/>
        <dbReference type="ChEBI" id="CHEBI:15377"/>
        <dbReference type="ChEBI" id="CHEBI:15378"/>
        <dbReference type="ChEBI" id="CHEBI:58126"/>
        <dbReference type="ChEBI" id="CHEBI:356416"/>
        <dbReference type="EC" id="4.2.1.24"/>
    </reaction>
</comment>
<evidence type="ECO:0000256" key="4">
    <source>
        <dbReference type="ARBA" id="ARBA00011823"/>
    </source>
</evidence>
<dbReference type="eggNOG" id="KOG2794">
    <property type="taxonomic scope" value="Eukaryota"/>
</dbReference>
<feature type="binding site" evidence="16">
    <location>
        <position position="150"/>
    </location>
    <ligand>
        <name>Zn(2+)</name>
        <dbReference type="ChEBI" id="CHEBI:29105"/>
        <note>catalytic</note>
    </ligand>
</feature>
<evidence type="ECO:0000256" key="3">
    <source>
        <dbReference type="ARBA" id="ARBA00008055"/>
    </source>
</evidence>
<dbReference type="SUPFAM" id="SSF51569">
    <property type="entry name" value="Aldolase"/>
    <property type="match status" value="1"/>
</dbReference>
<keyword evidence="10 17" id="KW-0456">Lyase</keyword>
<proteinExistence type="inferred from homology"/>
<dbReference type="PROSITE" id="PS00169">
    <property type="entry name" value="D_ALA_DEHYDRATASE"/>
    <property type="match status" value="1"/>
</dbReference>
<keyword evidence="8 16" id="KW-0862">Zinc</keyword>
<evidence type="ECO:0000256" key="11">
    <source>
        <dbReference type="ARBA" id="ARBA00023244"/>
    </source>
</evidence>
<evidence type="ECO:0000256" key="12">
    <source>
        <dbReference type="ARBA" id="ARBA00025628"/>
    </source>
</evidence>
<gene>
    <name evidence="19" type="ORF">PIIN_02977</name>
</gene>
<evidence type="ECO:0000313" key="20">
    <source>
        <dbReference type="Proteomes" id="UP000007148"/>
    </source>
</evidence>
<dbReference type="NCBIfam" id="NF006762">
    <property type="entry name" value="PRK09283.1"/>
    <property type="match status" value="1"/>
</dbReference>